<feature type="domain" description="Fibrinogen C-terminal" evidence="13">
    <location>
        <begin position="1938"/>
        <end position="2153"/>
    </location>
</feature>
<evidence type="ECO:0000256" key="10">
    <source>
        <dbReference type="PROSITE-ProRule" id="PRU00076"/>
    </source>
</evidence>
<dbReference type="InterPro" id="IPR014716">
    <property type="entry name" value="Fibrinogen_a/b/g_C_1"/>
</dbReference>
<dbReference type="Gene3D" id="3.90.215.10">
    <property type="entry name" value="Gamma Fibrinogen, chain A, domain 1"/>
    <property type="match status" value="1"/>
</dbReference>
<proteinExistence type="inferred from homology"/>
<evidence type="ECO:0000259" key="11">
    <source>
        <dbReference type="PROSITE" id="PS50026"/>
    </source>
</evidence>
<dbReference type="PANTHER" id="PTHR46708">
    <property type="entry name" value="TENASCIN"/>
    <property type="match status" value="1"/>
</dbReference>
<dbReference type="SUPFAM" id="SSF49265">
    <property type="entry name" value="Fibronectin type III"/>
    <property type="match status" value="13"/>
</dbReference>
<dbReference type="FunFam" id="2.60.40.10:FF:000099">
    <property type="entry name" value="Fibronectin 1"/>
    <property type="match status" value="1"/>
</dbReference>
<dbReference type="InterPro" id="IPR013783">
    <property type="entry name" value="Ig-like_fold"/>
</dbReference>
<keyword evidence="6" id="KW-0732">Signal</keyword>
<protein>
    <submittedName>
        <fullName evidence="14">Tenascin C</fullName>
    </submittedName>
</protein>
<dbReference type="Pfam" id="PF18720">
    <property type="entry name" value="EGF_Tenascin"/>
    <property type="match status" value="1"/>
</dbReference>
<dbReference type="Pfam" id="PF25024">
    <property type="entry name" value="EGF_TEN"/>
    <property type="match status" value="1"/>
</dbReference>
<dbReference type="PANTHER" id="PTHR46708:SF1">
    <property type="entry name" value="TENASCIN"/>
    <property type="match status" value="1"/>
</dbReference>
<dbReference type="FunFam" id="3.90.215.10:FF:000001">
    <property type="entry name" value="Tenascin isoform 1"/>
    <property type="match status" value="1"/>
</dbReference>
<evidence type="ECO:0000256" key="8">
    <source>
        <dbReference type="ARBA" id="ARBA00023157"/>
    </source>
</evidence>
<reference evidence="14 15" key="1">
    <citation type="submission" date="2019-04" db="EMBL/GenBank/DDBJ databases">
        <authorList>
            <consortium name="Wellcome Sanger Institute Data Sharing"/>
        </authorList>
    </citation>
    <scope>NUCLEOTIDE SEQUENCE [LARGE SCALE GENOMIC DNA]</scope>
</reference>
<dbReference type="Gene3D" id="2.20.25.10">
    <property type="match status" value="1"/>
</dbReference>
<evidence type="ECO:0000256" key="1">
    <source>
        <dbReference type="ARBA" id="ARBA00004498"/>
    </source>
</evidence>
<keyword evidence="3" id="KW-0964">Secreted</keyword>
<evidence type="ECO:0000256" key="5">
    <source>
        <dbReference type="ARBA" id="ARBA00022536"/>
    </source>
</evidence>
<dbReference type="PROSITE" id="PS50026">
    <property type="entry name" value="EGF_3"/>
    <property type="match status" value="1"/>
</dbReference>
<dbReference type="CDD" id="cd00087">
    <property type="entry name" value="FReD"/>
    <property type="match status" value="1"/>
</dbReference>
<keyword evidence="9" id="KW-0325">Glycoprotein</keyword>
<feature type="domain" description="Fibronectin type-III" evidence="12">
    <location>
        <begin position="996"/>
        <end position="1086"/>
    </location>
</feature>
<dbReference type="SMART" id="SM00181">
    <property type="entry name" value="EGF"/>
    <property type="match status" value="13"/>
</dbReference>
<feature type="domain" description="Fibronectin type-III" evidence="12">
    <location>
        <begin position="1493"/>
        <end position="1589"/>
    </location>
</feature>
<evidence type="ECO:0000256" key="3">
    <source>
        <dbReference type="ARBA" id="ARBA00022525"/>
    </source>
</evidence>
<dbReference type="InterPro" id="IPR041161">
    <property type="entry name" value="EGF_Tenascin"/>
</dbReference>
<dbReference type="InterPro" id="IPR050991">
    <property type="entry name" value="ECM_Regulatory_Proteins"/>
</dbReference>
<feature type="disulfide bond" evidence="10">
    <location>
        <begin position="466"/>
        <end position="475"/>
    </location>
</feature>
<dbReference type="Pfam" id="PF00147">
    <property type="entry name" value="Fibrinogen_C"/>
    <property type="match status" value="1"/>
</dbReference>
<dbReference type="InterPro" id="IPR003961">
    <property type="entry name" value="FN3_dom"/>
</dbReference>
<evidence type="ECO:0000256" key="6">
    <source>
        <dbReference type="ARBA" id="ARBA00022729"/>
    </source>
</evidence>
<feature type="domain" description="Fibronectin type-III" evidence="12">
    <location>
        <begin position="814"/>
        <end position="905"/>
    </location>
</feature>
<dbReference type="InterPro" id="IPR002181">
    <property type="entry name" value="Fibrinogen_a/b/g_C_dom"/>
</dbReference>
<dbReference type="PROSITE" id="PS00022">
    <property type="entry name" value="EGF_1"/>
    <property type="match status" value="5"/>
</dbReference>
<evidence type="ECO:0000256" key="4">
    <source>
        <dbReference type="ARBA" id="ARBA00022530"/>
    </source>
</evidence>
<dbReference type="SMART" id="SM00060">
    <property type="entry name" value="FN3"/>
    <property type="match status" value="14"/>
</dbReference>
<sequence>MTSSIIRQLLDQNLIIGSIGNNRVATRNQTLRISHWPMGTRGMVLGCLAVILLQLVDAGLIKKLIRHQRETLAPLANTQANVNTTIPSSNRPVVFNHVYRINVPASALCSVDLEAPASSELQPPTTQTTEHTLDSDNQIVFTHRITIPRQACACSDSLPDLKELMNRLEVLEEEVSTLRDQCSTGTGCCGAHVTGELGTKPYCNGHGNYSIDTCSCICEPGWKGPNCSVPACPNDCQDQGRCVDGVCVCFDSFTGPDCSVATCLVDCGENAKCIDGVCVCADGYTGEDCSQTACLNNCLGRGRCVDGDCICKDPWTGLDCSELICPNDCYDRGRCINGTCHCDKGFTGEDCSERSCPGNCNGRGICVGGRCMCSTGYTGDDCSTLTCPNNCNGRGRCSNGMCICNSGYQGEDCGQLACLNNCNNRGQCINGQCTCDIGFQGEDCSEISCPNGCLNRGRCVNGQCVCQEGFTGEDCSIRTCPGDCYGQGNCVDGSCVCYAGFTGQDCSELTCPNNCHNNGRCVYGQCICNEGFIGTDCRDKTCPNFCMGRGHCVDGQCVCWEGYGGEDCSELACPRNCNNKGRCIGGRCHCDEGFVGDDCRQLGCPNHCSGQGHCKDGQCICDEGYVGEDCSEVSPPKDLTVTKVNPETMNLTWSNDKMVTEYFISYMPTSPGGLQMDFRVPGDRKSAIIDELEPGIEYLVNVYAILNNKESVPISARVATHLPTPEGLKFRSVKDTSVEVLWDPLSIPFDGWNLTVRNTKEENGQIQTTLPREKTRFELSGLGPGQEYEVKLGVLKNNTSGPPAVKKIKTKIDAPRQVEVRDVTDSSALVTWFPPEARVDGVTISYGPSNNPSERHSVDLSPTDTQYHLTNLKPNTEYRISMTSKRGGLTSGPALRTFNTDLDAPRDLKKVGQTDRTITLEWTNSETDVDKYRVKYGPISGGPHTEVLFPRGPGNTTKATITGLRPGMEYGIGVTGVKRDRESLPATINTATDLDAPRDLELSDSSETSLTINWRRPRAKIDHYRLNYVSADSPQEEVVVPGDATSYTINSLNPGMQYNISLVAERGRQKSNQATLSASTGECPLVMNLTVSDVTWGSFHLSWNATGVVAFDGFLIEVADLEGTTESQNHTLSGDTWSLGITHLSPNTSYRISLRGLYRGSLLEATLSEATTVPEPTVGTLLVSNVTPESFTISWNGTEGNFEGYVLEIIDSNWLLEPTEYNLSHNALSHDIEGLSPSTDYIAYLYGVLKGVRTQAVSTVATTGIAMPFLFQFNHFHHNLPFLPNPVPLRCKLNYKAIFTFTMMGDSAEPDLGKLVVSNITSDRLSISWRTGAKAFDNFVVEIRESAQPLRAMGRTLSGAARSTVISGLRGDTQYSIKLYGSTGRQNTPPLTAVATTEPDPQLGSLAVSSISPDNFTLSWSSVAGHFDGFVVRVSDSEQLYDTLELQLPGNARNSTVAGLVDATAYDIELYGISHGRRTPSLSAHATTAELPKVENLNISEISPFGFRVSWTARDREQPGEFDHFHLVVTDSGWLLDPQEFIVPGNQTSLDIRGLITGIGYEVRLTGVTRSGLQSRPLTTVAVTEAEPEVDHLFVSDITSESFRLAWTAEDDIFDRFLIKVRDSKKIAHPKEISVSGAARTKIIKGLSGGTEYDIELYGMTLERRSQPVMGVARTGLGSVRGISFSDVTNSSAKVNWNKPRNPVDSYRVIYVPQGGGNPLTVIADGSVTEVQLPNLTPGVTYEVTVVTVKGLEESDPASKTVTAALDKPRGLTAVNVTDSKALLLWQPVIANVDGYVIAYSSDSGEGRRQQVSGNTVEFQMTGLTPATKYSVSVRSVKGGQNSDAANTEFTTGMDAPRDLKVANIQAESAVLTWTPPRSSIEGYILKYETPDGTLRVRVERNLTPGLNVAPSLKKSASPQSLFASLSPNLLIPSVMSDMLYNHPKDCSQTLLNGDTSTGQYIIYLGGQENQPSQVFCDMTTDSGGWIVFLRRRNGKVDFYRNWKNYTEGFGDPEDEFWLGLEKLHKITSSGQYELRVDLRDQGESVYALYDSFSVLDARSRYRVRVGRYSGTAGDSMTYHHGRPFSTYDKDNDIAVTNCALSYKGAFWYENCHRVNLMGRYGDNSHSKGVNWYHWKGHEHSIEFAEMKIRPVNFRNLEGRRKRS</sequence>
<dbReference type="Pfam" id="PF23106">
    <property type="entry name" value="EGF_Teneurin"/>
    <property type="match status" value="6"/>
</dbReference>
<dbReference type="OrthoDB" id="442731at2759"/>
<evidence type="ECO:0000313" key="15">
    <source>
        <dbReference type="Proteomes" id="UP000694397"/>
    </source>
</evidence>
<name>A0A8C9TSY3_SCLFO</name>
<evidence type="ECO:0000259" key="12">
    <source>
        <dbReference type="PROSITE" id="PS50853"/>
    </source>
</evidence>
<feature type="domain" description="Fibronectin type-III" evidence="12">
    <location>
        <begin position="1402"/>
        <end position="1491"/>
    </location>
</feature>
<comment type="subcellular location">
    <subcellularLocation>
        <location evidence="1">Secreted</location>
        <location evidence="1">Extracellular space</location>
        <location evidence="1">Extracellular matrix</location>
    </subcellularLocation>
</comment>
<dbReference type="SMART" id="SM00186">
    <property type="entry name" value="FBG"/>
    <property type="match status" value="1"/>
</dbReference>
<dbReference type="GO" id="GO:0005615">
    <property type="term" value="C:extracellular space"/>
    <property type="evidence" value="ECO:0007669"/>
    <property type="project" value="TreeGrafter"/>
</dbReference>
<reference evidence="14" key="2">
    <citation type="submission" date="2025-08" db="UniProtKB">
        <authorList>
            <consortium name="Ensembl"/>
        </authorList>
    </citation>
    <scope>IDENTIFICATION</scope>
</reference>
<organism evidence="14 15">
    <name type="scientific">Scleropages formosus</name>
    <name type="common">Asian bonytongue</name>
    <name type="synonym">Osteoglossum formosum</name>
    <dbReference type="NCBI Taxonomy" id="113540"/>
    <lineage>
        <taxon>Eukaryota</taxon>
        <taxon>Metazoa</taxon>
        <taxon>Chordata</taxon>
        <taxon>Craniata</taxon>
        <taxon>Vertebrata</taxon>
        <taxon>Euteleostomi</taxon>
        <taxon>Actinopterygii</taxon>
        <taxon>Neopterygii</taxon>
        <taxon>Teleostei</taxon>
        <taxon>Osteoglossocephala</taxon>
        <taxon>Osteoglossomorpha</taxon>
        <taxon>Osteoglossiformes</taxon>
        <taxon>Osteoglossidae</taxon>
        <taxon>Scleropages</taxon>
    </lineage>
</organism>
<dbReference type="Ensembl" id="ENSSFOT00015059521.1">
    <property type="protein sequence ID" value="ENSSFOP00015051333.1"/>
    <property type="gene ID" value="ENSSFOG00015013040.2"/>
</dbReference>
<comment type="caution">
    <text evidence="10">Lacks conserved residue(s) required for the propagation of feature annotation.</text>
</comment>
<dbReference type="PROSITE" id="PS50853">
    <property type="entry name" value="FN3"/>
    <property type="match status" value="10"/>
</dbReference>
<feature type="domain" description="Fibronectin type-III" evidence="12">
    <location>
        <begin position="906"/>
        <end position="993"/>
    </location>
</feature>
<feature type="domain" description="Fibronectin type-III" evidence="12">
    <location>
        <begin position="1311"/>
        <end position="1401"/>
    </location>
</feature>
<keyword evidence="7" id="KW-0677">Repeat</keyword>
<dbReference type="Proteomes" id="UP000694397">
    <property type="component" value="Chromosome 6"/>
</dbReference>
<dbReference type="Gene3D" id="2.60.40.10">
    <property type="entry name" value="Immunoglobulins"/>
    <property type="match status" value="14"/>
</dbReference>
<dbReference type="CDD" id="cd00063">
    <property type="entry name" value="FN3"/>
    <property type="match status" value="14"/>
</dbReference>
<dbReference type="SUPFAM" id="SSF56496">
    <property type="entry name" value="Fibrinogen C-terminal domain-like"/>
    <property type="match status" value="1"/>
</dbReference>
<keyword evidence="8 10" id="KW-1015">Disulfide bond</keyword>
<feature type="domain" description="Fibronectin type-III" evidence="12">
    <location>
        <begin position="1770"/>
        <end position="1859"/>
    </location>
</feature>
<feature type="disulfide bond" evidence="10">
    <location>
        <begin position="449"/>
        <end position="459"/>
    </location>
</feature>
<dbReference type="Gene3D" id="2.10.25.10">
    <property type="entry name" value="Laminin"/>
    <property type="match status" value="13"/>
</dbReference>
<evidence type="ECO:0000313" key="14">
    <source>
        <dbReference type="Ensembl" id="ENSSFOP00015051333.1"/>
    </source>
</evidence>
<comment type="similarity">
    <text evidence="2">Belongs to the tenascin family.</text>
</comment>
<dbReference type="InterPro" id="IPR036056">
    <property type="entry name" value="Fibrinogen-like_C"/>
</dbReference>
<evidence type="ECO:0000259" key="13">
    <source>
        <dbReference type="PROSITE" id="PS51406"/>
    </source>
</evidence>
<dbReference type="FunFam" id="2.10.25.10:FF:000001">
    <property type="entry name" value="Tenascin C"/>
    <property type="match status" value="12"/>
</dbReference>
<feature type="domain" description="Fibronectin type-III" evidence="12">
    <location>
        <begin position="1679"/>
        <end position="1769"/>
    </location>
</feature>
<dbReference type="CDD" id="cd00054">
    <property type="entry name" value="EGF_CA"/>
    <property type="match status" value="2"/>
</dbReference>
<dbReference type="GO" id="GO:0030155">
    <property type="term" value="P:regulation of cell adhesion"/>
    <property type="evidence" value="ECO:0007669"/>
    <property type="project" value="TreeGrafter"/>
</dbReference>
<feature type="domain" description="Fibronectin type-III" evidence="12">
    <location>
        <begin position="635"/>
        <end position="727"/>
    </location>
</feature>
<dbReference type="PROSITE" id="PS51406">
    <property type="entry name" value="FIBRINOGEN_C_2"/>
    <property type="match status" value="1"/>
</dbReference>
<dbReference type="GO" id="GO:0031175">
    <property type="term" value="P:neuron projection development"/>
    <property type="evidence" value="ECO:0007669"/>
    <property type="project" value="TreeGrafter"/>
</dbReference>
<feature type="domain" description="Fibronectin type-III" evidence="12">
    <location>
        <begin position="1173"/>
        <end position="1268"/>
    </location>
</feature>
<feature type="domain" description="EGF-like" evidence="11">
    <location>
        <begin position="445"/>
        <end position="476"/>
    </location>
</feature>
<evidence type="ECO:0000256" key="2">
    <source>
        <dbReference type="ARBA" id="ARBA00008673"/>
    </source>
</evidence>
<keyword evidence="5 10" id="KW-0245">EGF-like domain</keyword>
<dbReference type="GeneTree" id="ENSGT00940000155188"/>
<gene>
    <name evidence="14" type="primary">TNC</name>
    <name evidence="14" type="synonym">LOC108922696</name>
</gene>
<dbReference type="InterPro" id="IPR000742">
    <property type="entry name" value="EGF"/>
</dbReference>
<evidence type="ECO:0000256" key="9">
    <source>
        <dbReference type="ARBA" id="ARBA00023180"/>
    </source>
</evidence>
<dbReference type="PROSITE" id="PS01186">
    <property type="entry name" value="EGF_2"/>
    <property type="match status" value="4"/>
</dbReference>
<dbReference type="InterPro" id="IPR036116">
    <property type="entry name" value="FN3_sf"/>
</dbReference>
<keyword evidence="4" id="KW-0272">Extracellular matrix</keyword>
<reference evidence="14" key="3">
    <citation type="submission" date="2025-09" db="UniProtKB">
        <authorList>
            <consortium name="Ensembl"/>
        </authorList>
    </citation>
    <scope>IDENTIFICATION</scope>
</reference>
<keyword evidence="15" id="KW-1185">Reference proteome</keyword>
<accession>A0A8C9TSY3</accession>
<evidence type="ECO:0000256" key="7">
    <source>
        <dbReference type="ARBA" id="ARBA00022737"/>
    </source>
</evidence>
<dbReference type="Pfam" id="PF00041">
    <property type="entry name" value="fn3"/>
    <property type="match status" value="13"/>
</dbReference>